<dbReference type="RefSeq" id="WP_268990597.1">
    <property type="nucleotide sequence ID" value="NZ_JAJISD010000004.1"/>
</dbReference>
<feature type="region of interest" description="Disordered" evidence="3">
    <location>
        <begin position="181"/>
        <end position="215"/>
    </location>
</feature>
<evidence type="ECO:0000256" key="3">
    <source>
        <dbReference type="SAM" id="MobiDB-lite"/>
    </source>
</evidence>
<dbReference type="Gene3D" id="3.10.490.10">
    <property type="entry name" value="Gamma-glutamyl cyclotransferase-like"/>
    <property type="match status" value="1"/>
</dbReference>
<keyword evidence="2" id="KW-0456">Lyase</keyword>
<dbReference type="PANTHER" id="PTHR12192:SF2">
    <property type="entry name" value="GLUTATHIONE-SPECIFIC GAMMA-GLUTAMYLCYCLOTRANSFERASE 2"/>
    <property type="match status" value="1"/>
</dbReference>
<proteinExistence type="predicted"/>
<dbReference type="InterPro" id="IPR036568">
    <property type="entry name" value="GGCT-like_sf"/>
</dbReference>
<feature type="compositionally biased region" description="Low complexity" evidence="3">
    <location>
        <begin position="181"/>
        <end position="208"/>
    </location>
</feature>
<reference evidence="4 5" key="1">
    <citation type="submission" date="2021-11" db="EMBL/GenBank/DDBJ databases">
        <authorList>
            <person name="Lee D.-H."/>
            <person name="Kim S.-B."/>
        </authorList>
    </citation>
    <scope>NUCLEOTIDE SEQUENCE [LARGE SCALE GENOMIC DNA]</scope>
    <source>
        <strain evidence="4 5">KCTC 52223</strain>
    </source>
</reference>
<comment type="caution">
    <text evidence="4">The sequence shown here is derived from an EMBL/GenBank/DDBJ whole genome shotgun (WGS) entry which is preliminary data.</text>
</comment>
<evidence type="ECO:0000256" key="2">
    <source>
        <dbReference type="ARBA" id="ARBA00023239"/>
    </source>
</evidence>
<name>A0ABS8KVN2_9HYPH</name>
<dbReference type="Pfam" id="PF04752">
    <property type="entry name" value="ChaC"/>
    <property type="match status" value="1"/>
</dbReference>
<gene>
    <name evidence="4" type="ORF">LJ725_12575</name>
</gene>
<dbReference type="EMBL" id="JAJISD010000004">
    <property type="protein sequence ID" value="MCC8429807.1"/>
    <property type="molecule type" value="Genomic_DNA"/>
</dbReference>
<dbReference type="Proteomes" id="UP001198862">
    <property type="component" value="Unassembled WGS sequence"/>
</dbReference>
<keyword evidence="5" id="KW-1185">Reference proteome</keyword>
<dbReference type="EC" id="4.3.2.7" evidence="1"/>
<dbReference type="PANTHER" id="PTHR12192">
    <property type="entry name" value="CATION TRANSPORT PROTEIN CHAC-RELATED"/>
    <property type="match status" value="1"/>
</dbReference>
<accession>A0ABS8KVN2</accession>
<dbReference type="InterPro" id="IPR013024">
    <property type="entry name" value="GGCT-like"/>
</dbReference>
<dbReference type="InterPro" id="IPR006840">
    <property type="entry name" value="ChaC"/>
</dbReference>
<evidence type="ECO:0000313" key="5">
    <source>
        <dbReference type="Proteomes" id="UP001198862"/>
    </source>
</evidence>
<evidence type="ECO:0000313" key="4">
    <source>
        <dbReference type="EMBL" id="MCC8429807.1"/>
    </source>
</evidence>
<organism evidence="4 5">
    <name type="scientific">Reyranella aquatilis</name>
    <dbReference type="NCBI Taxonomy" id="2035356"/>
    <lineage>
        <taxon>Bacteria</taxon>
        <taxon>Pseudomonadati</taxon>
        <taxon>Pseudomonadota</taxon>
        <taxon>Alphaproteobacteria</taxon>
        <taxon>Hyphomicrobiales</taxon>
        <taxon>Reyranellaceae</taxon>
        <taxon>Reyranella</taxon>
    </lineage>
</organism>
<evidence type="ECO:0000256" key="1">
    <source>
        <dbReference type="ARBA" id="ARBA00012344"/>
    </source>
</evidence>
<protein>
    <recommendedName>
        <fullName evidence="1">glutathione-specific gamma-glutamylcyclotransferase</fullName>
        <ecNumber evidence="1">4.3.2.7</ecNumber>
    </recommendedName>
</protein>
<sequence length="215" mass="23726">MATRAAKPDAKPRWVFGYGSLMWNPGFAPPETQPARLQGWHRAFCIYSEHYRGTPQKPGLILGLLPGGSCRGLAHRLPAATYEEVRRYLIHREIDNDGVYEETVRPIHLDDGRTVLALVYLADRSHRQFAGKLPAKEASRLIRQGHGATGSSLDYVQNTVRHLGELGLRDHSLEMLAHTAASGAEPRAASGARPRSRTQTSPRSRVPRGPARPTG</sequence>
<dbReference type="CDD" id="cd06661">
    <property type="entry name" value="GGCT_like"/>
    <property type="match status" value="1"/>
</dbReference>
<dbReference type="SUPFAM" id="SSF110857">
    <property type="entry name" value="Gamma-glutamyl cyclotransferase-like"/>
    <property type="match status" value="1"/>
</dbReference>